<evidence type="ECO:0008006" key="3">
    <source>
        <dbReference type="Google" id="ProtNLM"/>
    </source>
</evidence>
<dbReference type="InterPro" id="IPR012337">
    <property type="entry name" value="RNaseH-like_sf"/>
</dbReference>
<dbReference type="PANTHER" id="PTHR37984">
    <property type="entry name" value="PROTEIN CBG26694"/>
    <property type="match status" value="1"/>
</dbReference>
<comment type="caution">
    <text evidence="1">The sequence shown here is derived from an EMBL/GenBank/DDBJ whole genome shotgun (WGS) entry which is preliminary data.</text>
</comment>
<dbReference type="InterPro" id="IPR036397">
    <property type="entry name" value="RNaseH_sf"/>
</dbReference>
<sequence>MDWVTGIVPGGKESFNAFLVIVDRCKLWANLYDILGTKLEFYTGYHPHTDGLVERMIQKMEEIIRRFCEYGMEYKDHEGDTHDWVTLLLAVELADNTSQNSTTGKSPSLVEKGWNPLLTVDPFKKNFRTIHPTAKDFHDIWKNACDTAAKFIAEAKEYNKQRYDKTHMETNFEEGEQVLVSTLSFDNLKGPKKMRDSVVGPSTIIELIGKRKWRLYSQKASLGNSQYIQNKNPTPQDIVEVKDSPGPLNKMIKARKIRLNDKDQRQYLVRFKNQTEDKDKRLAEDATPDGKLHMRRFRASRRDEKSHKRWDFLERGYVSL</sequence>
<dbReference type="Gene3D" id="3.30.420.10">
    <property type="entry name" value="Ribonuclease H-like superfamily/Ribonuclease H"/>
    <property type="match status" value="1"/>
</dbReference>
<evidence type="ECO:0000313" key="1">
    <source>
        <dbReference type="EMBL" id="MBW0472613.1"/>
    </source>
</evidence>
<accession>A0A9Q3GM49</accession>
<dbReference type="Proteomes" id="UP000765509">
    <property type="component" value="Unassembled WGS sequence"/>
</dbReference>
<dbReference type="SUPFAM" id="SSF53098">
    <property type="entry name" value="Ribonuclease H-like"/>
    <property type="match status" value="1"/>
</dbReference>
<dbReference type="AlphaFoldDB" id="A0A9Q3GM49"/>
<keyword evidence="2" id="KW-1185">Reference proteome</keyword>
<dbReference type="InterPro" id="IPR050951">
    <property type="entry name" value="Retrovirus_Pol_polyprotein"/>
</dbReference>
<reference evidence="1" key="1">
    <citation type="submission" date="2021-03" db="EMBL/GenBank/DDBJ databases">
        <title>Draft genome sequence of rust myrtle Austropuccinia psidii MF-1, a brazilian biotype.</title>
        <authorList>
            <person name="Quecine M.C."/>
            <person name="Pachon D.M.R."/>
            <person name="Bonatelli M.L."/>
            <person name="Correr F.H."/>
            <person name="Franceschini L.M."/>
            <person name="Leite T.F."/>
            <person name="Margarido G.R.A."/>
            <person name="Almeida C.A."/>
            <person name="Ferrarezi J.A."/>
            <person name="Labate C.A."/>
        </authorList>
    </citation>
    <scope>NUCLEOTIDE SEQUENCE</scope>
    <source>
        <strain evidence="1">MF-1</strain>
    </source>
</reference>
<dbReference type="EMBL" id="AVOT02003146">
    <property type="protein sequence ID" value="MBW0472613.1"/>
    <property type="molecule type" value="Genomic_DNA"/>
</dbReference>
<proteinExistence type="predicted"/>
<protein>
    <recommendedName>
        <fullName evidence="3">Integrase catalytic domain-containing protein</fullName>
    </recommendedName>
</protein>
<dbReference type="GO" id="GO:0003676">
    <property type="term" value="F:nucleic acid binding"/>
    <property type="evidence" value="ECO:0007669"/>
    <property type="project" value="InterPro"/>
</dbReference>
<dbReference type="OrthoDB" id="3227343at2759"/>
<dbReference type="PANTHER" id="PTHR37984:SF15">
    <property type="entry name" value="INTEGRASE CATALYTIC DOMAIN-CONTAINING PROTEIN"/>
    <property type="match status" value="1"/>
</dbReference>
<organism evidence="1 2">
    <name type="scientific">Austropuccinia psidii MF-1</name>
    <dbReference type="NCBI Taxonomy" id="1389203"/>
    <lineage>
        <taxon>Eukaryota</taxon>
        <taxon>Fungi</taxon>
        <taxon>Dikarya</taxon>
        <taxon>Basidiomycota</taxon>
        <taxon>Pucciniomycotina</taxon>
        <taxon>Pucciniomycetes</taxon>
        <taxon>Pucciniales</taxon>
        <taxon>Sphaerophragmiaceae</taxon>
        <taxon>Austropuccinia</taxon>
    </lineage>
</organism>
<gene>
    <name evidence="1" type="ORF">O181_012328</name>
</gene>
<name>A0A9Q3GM49_9BASI</name>
<evidence type="ECO:0000313" key="2">
    <source>
        <dbReference type="Proteomes" id="UP000765509"/>
    </source>
</evidence>